<reference evidence="2" key="2">
    <citation type="submission" date="2022-01" db="EMBL/GenBank/DDBJ databases">
        <authorList>
            <person name="Yamashiro T."/>
            <person name="Shiraishi A."/>
            <person name="Satake H."/>
            <person name="Nakayama K."/>
        </authorList>
    </citation>
    <scope>NUCLEOTIDE SEQUENCE</scope>
</reference>
<organism evidence="2 3">
    <name type="scientific">Tanacetum coccineum</name>
    <dbReference type="NCBI Taxonomy" id="301880"/>
    <lineage>
        <taxon>Eukaryota</taxon>
        <taxon>Viridiplantae</taxon>
        <taxon>Streptophyta</taxon>
        <taxon>Embryophyta</taxon>
        <taxon>Tracheophyta</taxon>
        <taxon>Spermatophyta</taxon>
        <taxon>Magnoliopsida</taxon>
        <taxon>eudicotyledons</taxon>
        <taxon>Gunneridae</taxon>
        <taxon>Pentapetalae</taxon>
        <taxon>asterids</taxon>
        <taxon>campanulids</taxon>
        <taxon>Asterales</taxon>
        <taxon>Asteraceae</taxon>
        <taxon>Asteroideae</taxon>
        <taxon>Anthemideae</taxon>
        <taxon>Anthemidinae</taxon>
        <taxon>Tanacetum</taxon>
    </lineage>
</organism>
<protein>
    <submittedName>
        <fullName evidence="2">Uncharacterized protein</fullName>
    </submittedName>
</protein>
<comment type="caution">
    <text evidence="2">The sequence shown here is derived from an EMBL/GenBank/DDBJ whole genome shotgun (WGS) entry which is preliminary data.</text>
</comment>
<evidence type="ECO:0000256" key="1">
    <source>
        <dbReference type="SAM" id="MobiDB-lite"/>
    </source>
</evidence>
<reference evidence="2" key="1">
    <citation type="journal article" date="2022" name="Int. J. Mol. Sci.">
        <title>Draft Genome of Tanacetum Coccineum: Genomic Comparison of Closely Related Tanacetum-Family Plants.</title>
        <authorList>
            <person name="Yamashiro T."/>
            <person name="Shiraishi A."/>
            <person name="Nakayama K."/>
            <person name="Satake H."/>
        </authorList>
    </citation>
    <scope>NUCLEOTIDE SEQUENCE</scope>
</reference>
<dbReference type="PANTHER" id="PTHR11439">
    <property type="entry name" value="GAG-POL-RELATED RETROTRANSPOSON"/>
    <property type="match status" value="1"/>
</dbReference>
<feature type="compositionally biased region" description="Basic and acidic residues" evidence="1">
    <location>
        <begin position="417"/>
        <end position="431"/>
    </location>
</feature>
<dbReference type="Proteomes" id="UP001151760">
    <property type="component" value="Unassembled WGS sequence"/>
</dbReference>
<name>A0ABQ5F777_9ASTR</name>
<evidence type="ECO:0000313" key="3">
    <source>
        <dbReference type="Proteomes" id="UP001151760"/>
    </source>
</evidence>
<feature type="region of interest" description="Disordered" evidence="1">
    <location>
        <begin position="389"/>
        <end position="438"/>
    </location>
</feature>
<feature type="compositionally biased region" description="Basic and acidic residues" evidence="1">
    <location>
        <begin position="477"/>
        <end position="509"/>
    </location>
</feature>
<accession>A0ABQ5F777</accession>
<keyword evidence="3" id="KW-1185">Reference proteome</keyword>
<gene>
    <name evidence="2" type="ORF">Tco_1002703</name>
</gene>
<sequence>MELLRKHGMEKCDTVTTPMATAKIDADLQGTPTDQTKYRSMIGRLMYLTTSRPDIAFATFVCARYQTRPTEKHLKEVKRIFRYLRQSINKGLWYSKDSVFELIAYSDADLVRCLDDYKSTPGGLQFLGDKLVSWSSKKQDCTAMPSTIELNFVGTEYQLADLFTKALPREMFEYLVHMIVFHMAQQNIPATQLVPKFQDIRICNNYDMLQSIPCSPECKIKIVSKVPDTKDTIKFKLDIQEIIYTLDMFCDTLNFPVETPDNPFIVPVNIKVKSFMQTVGYQGVVDKVSAFYMKFLAQSWQTIFKVFNHCLTTKVPSIPQRLDEDYHSIKDDIPLVSVYFIGNVLFRGMLISDAFLTDEIRATDDYKEYEMVFFEVEVSINQPRLVVSTQGTHRTTPRAHRTPTLTAASPQGKKRKQSVEETKEEIDKMVEGDEDEESYASEFVDSMLNDDVDDFGTRIKPGSHKENPEVVDDDVNDKEKQDESKDDNVEKTDDAVKEKGNDDHTDHALVRTQEMGSLENRTEKIQTPIPTPNRSFRKDLSSNKTILEELTAPEVLLQIDVQDNVVKFRPHIKTKFVTREFFMGKIREVLDHCNNVVPELTFAKTNEMIKEEMPRLVDLAVQKDREISPINVPELILKEFATHGPKMIEELFRKHIQNTALNLYPTTSSSTTEISTTDLQYQLYLNMKSKSQDQAADPELWEILRTKFEKS</sequence>
<dbReference type="EMBL" id="BQNB010017085">
    <property type="protein sequence ID" value="GJT59170.1"/>
    <property type="molecule type" value="Genomic_DNA"/>
</dbReference>
<dbReference type="PANTHER" id="PTHR11439:SF509">
    <property type="entry name" value="RNA-DIRECTED DNA POLYMERASE"/>
    <property type="match status" value="1"/>
</dbReference>
<evidence type="ECO:0000313" key="2">
    <source>
        <dbReference type="EMBL" id="GJT59170.1"/>
    </source>
</evidence>
<proteinExistence type="predicted"/>
<feature type="region of interest" description="Disordered" evidence="1">
    <location>
        <begin position="452"/>
        <end position="538"/>
    </location>
</feature>